<protein>
    <submittedName>
        <fullName evidence="2">Uncharacterized protein</fullName>
    </submittedName>
</protein>
<proteinExistence type="predicted"/>
<feature type="transmembrane region" description="Helical" evidence="1">
    <location>
        <begin position="12"/>
        <end position="37"/>
    </location>
</feature>
<comment type="caution">
    <text evidence="2">The sequence shown here is derived from an EMBL/GenBank/DDBJ whole genome shotgun (WGS) entry which is preliminary data.</text>
</comment>
<keyword evidence="1" id="KW-0472">Membrane</keyword>
<evidence type="ECO:0000313" key="2">
    <source>
        <dbReference type="EMBL" id="KAJ9614928.1"/>
    </source>
</evidence>
<gene>
    <name evidence="2" type="ORF">H2204_014267</name>
</gene>
<feature type="transmembrane region" description="Helical" evidence="1">
    <location>
        <begin position="132"/>
        <end position="156"/>
    </location>
</feature>
<dbReference type="AlphaFoldDB" id="A0AA38XK27"/>
<organism evidence="2">
    <name type="scientific">Knufia peltigerae</name>
    <dbReference type="NCBI Taxonomy" id="1002370"/>
    <lineage>
        <taxon>Eukaryota</taxon>
        <taxon>Fungi</taxon>
        <taxon>Dikarya</taxon>
        <taxon>Ascomycota</taxon>
        <taxon>Pezizomycotina</taxon>
        <taxon>Eurotiomycetes</taxon>
        <taxon>Chaetothyriomycetidae</taxon>
        <taxon>Chaetothyriales</taxon>
        <taxon>Trichomeriaceae</taxon>
        <taxon>Knufia</taxon>
    </lineage>
</organism>
<name>A0AA38XK27_9EURO</name>
<accession>A0AA38XK27</accession>
<evidence type="ECO:0000256" key="1">
    <source>
        <dbReference type="SAM" id="Phobius"/>
    </source>
</evidence>
<feature type="transmembrane region" description="Helical" evidence="1">
    <location>
        <begin position="49"/>
        <end position="82"/>
    </location>
</feature>
<reference evidence="2" key="1">
    <citation type="submission" date="2022-10" db="EMBL/GenBank/DDBJ databases">
        <title>Culturing micro-colonial fungi from biological soil crusts in the Mojave desert and describing Neophaeococcomyces mojavensis, and introducing the new genera and species Taxawa tesnikishii.</title>
        <authorList>
            <person name="Kurbessoian T."/>
            <person name="Stajich J.E."/>
        </authorList>
    </citation>
    <scope>NUCLEOTIDE SEQUENCE</scope>
    <source>
        <strain evidence="2">TK_35</strain>
    </source>
</reference>
<keyword evidence="1" id="KW-0812">Transmembrane</keyword>
<sequence>MRPSSAGGPVVNLLPFVIALAVAEVLTISAGLFAAVLGWRLNRGRVTAALAMVLLSLWSWGLIALLLSVLAWGALLLGVLAFAASFRPPGDGSSGVQAMQYWMLGALVTLALSFVGSLVAMVMAWRRRRGPVCAAIAGALLVLLVSLVMIVIGSSWG</sequence>
<keyword evidence="1" id="KW-1133">Transmembrane helix</keyword>
<dbReference type="EMBL" id="JAPDRN010000179">
    <property type="protein sequence ID" value="KAJ9614928.1"/>
    <property type="molecule type" value="Genomic_DNA"/>
</dbReference>
<feature type="transmembrane region" description="Helical" evidence="1">
    <location>
        <begin position="102"/>
        <end position="125"/>
    </location>
</feature>